<dbReference type="PROSITE" id="PS50011">
    <property type="entry name" value="PROTEIN_KINASE_DOM"/>
    <property type="match status" value="1"/>
</dbReference>
<sequence length="399" mass="46313">MEVMKSFFNGKLTCAACKYKFHLTSKRRKCIKCKLIYCRKCSTKIESKRLFKPSQRYCLTCIKQQEIPKEIFFSNPEESNLVNKTTMIATRKPSLKRYNTVLPRKSKFKKEIQESLKLIKESPENYYKIYGKIGKGAYGTVYYCVNKLSGERYAIKSIEPRSTSHRDMILNEIILTQLSESKNIVEYFEAYENDEKLWIVTELMKCNLTRIIDKKKPMPEKVIAYILKEVLKGLISMHVKHRIHRDIKSDNILVSIDGSVKLGDFGYATQLTEENQIRDSVVGTPCWMAPELVLGLDYGTNIDVWSLGIVGIELAESEPPYFNEDCAKALYLIASNPSPTLSKKNSWSEDFKDFVDQCLIKSTEIRPQSNMLINHPFVDMIHKEHKQDFIKYLHTLNIF</sequence>
<feature type="domain" description="Protein kinase" evidence="15">
    <location>
        <begin position="127"/>
        <end position="378"/>
    </location>
</feature>
<evidence type="ECO:0000256" key="8">
    <source>
        <dbReference type="ARBA" id="ARBA00022777"/>
    </source>
</evidence>
<keyword evidence="9" id="KW-0862">Zinc</keyword>
<dbReference type="GO" id="GO:0004674">
    <property type="term" value="F:protein serine/threonine kinase activity"/>
    <property type="evidence" value="ECO:0007669"/>
    <property type="project" value="UniProtKB-KW"/>
</dbReference>
<dbReference type="EC" id="2.7.11.1" evidence="2"/>
<comment type="similarity">
    <text evidence="1">Belongs to the protein kinase superfamily. STE Ser/Thr protein kinase family. STE20 subfamily.</text>
</comment>
<evidence type="ECO:0000313" key="17">
    <source>
        <dbReference type="EMBL" id="OMJ72371.1"/>
    </source>
</evidence>
<dbReference type="SMART" id="SM00220">
    <property type="entry name" value="S_TKc"/>
    <property type="match status" value="1"/>
</dbReference>
<accession>A0A1R2B6H3</accession>
<dbReference type="GO" id="GO:0005524">
    <property type="term" value="F:ATP binding"/>
    <property type="evidence" value="ECO:0007669"/>
    <property type="project" value="UniProtKB-UniRule"/>
</dbReference>
<keyword evidence="4" id="KW-0808">Transferase</keyword>
<evidence type="ECO:0000256" key="9">
    <source>
        <dbReference type="ARBA" id="ARBA00022833"/>
    </source>
</evidence>
<dbReference type="InterPro" id="IPR000719">
    <property type="entry name" value="Prot_kinase_dom"/>
</dbReference>
<dbReference type="InterPro" id="IPR050629">
    <property type="entry name" value="STE20/SPS1-PAK"/>
</dbReference>
<comment type="catalytic activity">
    <reaction evidence="11">
        <text>L-threonyl-[protein] + ATP = O-phospho-L-threonyl-[protein] + ADP + H(+)</text>
        <dbReference type="Rhea" id="RHEA:46608"/>
        <dbReference type="Rhea" id="RHEA-COMP:11060"/>
        <dbReference type="Rhea" id="RHEA-COMP:11605"/>
        <dbReference type="ChEBI" id="CHEBI:15378"/>
        <dbReference type="ChEBI" id="CHEBI:30013"/>
        <dbReference type="ChEBI" id="CHEBI:30616"/>
        <dbReference type="ChEBI" id="CHEBI:61977"/>
        <dbReference type="ChEBI" id="CHEBI:456216"/>
        <dbReference type="EC" id="2.7.11.1"/>
    </reaction>
</comment>
<dbReference type="PROSITE" id="PS50178">
    <property type="entry name" value="ZF_FYVE"/>
    <property type="match status" value="1"/>
</dbReference>
<keyword evidence="5" id="KW-0479">Metal-binding</keyword>
<dbReference type="Proteomes" id="UP000187209">
    <property type="component" value="Unassembled WGS sequence"/>
</dbReference>
<evidence type="ECO:0000256" key="12">
    <source>
        <dbReference type="ARBA" id="ARBA00048679"/>
    </source>
</evidence>
<evidence type="ECO:0000259" key="15">
    <source>
        <dbReference type="PROSITE" id="PS50011"/>
    </source>
</evidence>
<dbReference type="OrthoDB" id="312324at2759"/>
<keyword evidence="3" id="KW-0723">Serine/threonine-protein kinase</keyword>
<evidence type="ECO:0000256" key="13">
    <source>
        <dbReference type="PROSITE-ProRule" id="PRU00091"/>
    </source>
</evidence>
<evidence type="ECO:0000259" key="16">
    <source>
        <dbReference type="PROSITE" id="PS50178"/>
    </source>
</evidence>
<feature type="domain" description="FYVE-type" evidence="16">
    <location>
        <begin position="8"/>
        <end position="66"/>
    </location>
</feature>
<keyword evidence="10 14" id="KW-0067">ATP-binding</keyword>
<dbReference type="InterPro" id="IPR017441">
    <property type="entry name" value="Protein_kinase_ATP_BS"/>
</dbReference>
<evidence type="ECO:0000256" key="4">
    <source>
        <dbReference type="ARBA" id="ARBA00022679"/>
    </source>
</evidence>
<dbReference type="CDD" id="cd00065">
    <property type="entry name" value="FYVE_like_SF"/>
    <property type="match status" value="1"/>
</dbReference>
<dbReference type="PROSITE" id="PS00107">
    <property type="entry name" value="PROTEIN_KINASE_ATP"/>
    <property type="match status" value="1"/>
</dbReference>
<dbReference type="AlphaFoldDB" id="A0A1R2B6H3"/>
<dbReference type="Pfam" id="PF00069">
    <property type="entry name" value="Pkinase"/>
    <property type="match status" value="1"/>
</dbReference>
<name>A0A1R2B6H3_9CILI</name>
<evidence type="ECO:0000256" key="10">
    <source>
        <dbReference type="ARBA" id="ARBA00022840"/>
    </source>
</evidence>
<dbReference type="Gene3D" id="3.30.40.10">
    <property type="entry name" value="Zinc/RING finger domain, C3HC4 (zinc finger)"/>
    <property type="match status" value="1"/>
</dbReference>
<evidence type="ECO:0000256" key="2">
    <source>
        <dbReference type="ARBA" id="ARBA00012513"/>
    </source>
</evidence>
<comment type="caution">
    <text evidence="17">The sequence shown here is derived from an EMBL/GenBank/DDBJ whole genome shotgun (WGS) entry which is preliminary data.</text>
</comment>
<organism evidence="17 18">
    <name type="scientific">Stentor coeruleus</name>
    <dbReference type="NCBI Taxonomy" id="5963"/>
    <lineage>
        <taxon>Eukaryota</taxon>
        <taxon>Sar</taxon>
        <taxon>Alveolata</taxon>
        <taxon>Ciliophora</taxon>
        <taxon>Postciliodesmatophora</taxon>
        <taxon>Heterotrichea</taxon>
        <taxon>Heterotrichida</taxon>
        <taxon>Stentoridae</taxon>
        <taxon>Stentor</taxon>
    </lineage>
</organism>
<evidence type="ECO:0000256" key="7">
    <source>
        <dbReference type="ARBA" id="ARBA00022771"/>
    </source>
</evidence>
<dbReference type="PANTHER" id="PTHR48012">
    <property type="entry name" value="STERILE20-LIKE KINASE, ISOFORM B-RELATED"/>
    <property type="match status" value="1"/>
</dbReference>
<evidence type="ECO:0000256" key="11">
    <source>
        <dbReference type="ARBA" id="ARBA00047899"/>
    </source>
</evidence>
<protein>
    <recommendedName>
        <fullName evidence="2">non-specific serine/threonine protein kinase</fullName>
        <ecNumber evidence="2">2.7.11.1</ecNumber>
    </recommendedName>
</protein>
<dbReference type="InterPro" id="IPR011011">
    <property type="entry name" value="Znf_FYVE_PHD"/>
</dbReference>
<evidence type="ECO:0000256" key="3">
    <source>
        <dbReference type="ARBA" id="ARBA00022527"/>
    </source>
</evidence>
<gene>
    <name evidence="17" type="ORF">SteCoe_29209</name>
</gene>
<keyword evidence="8" id="KW-0418">Kinase</keyword>
<dbReference type="GO" id="GO:0008270">
    <property type="term" value="F:zinc ion binding"/>
    <property type="evidence" value="ECO:0007669"/>
    <property type="project" value="UniProtKB-KW"/>
</dbReference>
<dbReference type="InterPro" id="IPR011009">
    <property type="entry name" value="Kinase-like_dom_sf"/>
</dbReference>
<dbReference type="InterPro" id="IPR013083">
    <property type="entry name" value="Znf_RING/FYVE/PHD"/>
</dbReference>
<feature type="binding site" evidence="14">
    <location>
        <position position="156"/>
    </location>
    <ligand>
        <name>ATP</name>
        <dbReference type="ChEBI" id="CHEBI:30616"/>
    </ligand>
</feature>
<evidence type="ECO:0000256" key="14">
    <source>
        <dbReference type="PROSITE-ProRule" id="PRU10141"/>
    </source>
</evidence>
<dbReference type="GO" id="GO:0005737">
    <property type="term" value="C:cytoplasm"/>
    <property type="evidence" value="ECO:0007669"/>
    <property type="project" value="TreeGrafter"/>
</dbReference>
<evidence type="ECO:0000256" key="1">
    <source>
        <dbReference type="ARBA" id="ARBA00008874"/>
    </source>
</evidence>
<dbReference type="EMBL" id="MPUH01000907">
    <property type="protein sequence ID" value="OMJ72371.1"/>
    <property type="molecule type" value="Genomic_DNA"/>
</dbReference>
<keyword evidence="18" id="KW-1185">Reference proteome</keyword>
<dbReference type="SUPFAM" id="SSF57903">
    <property type="entry name" value="FYVE/PHD zinc finger"/>
    <property type="match status" value="1"/>
</dbReference>
<keyword evidence="7 13" id="KW-0863">Zinc-finger</keyword>
<reference evidence="17 18" key="1">
    <citation type="submission" date="2016-11" db="EMBL/GenBank/DDBJ databases">
        <title>The macronuclear genome of Stentor coeruleus: a giant cell with tiny introns.</title>
        <authorList>
            <person name="Slabodnick M."/>
            <person name="Ruby J.G."/>
            <person name="Reiff S.B."/>
            <person name="Swart E.C."/>
            <person name="Gosai S."/>
            <person name="Prabakaran S."/>
            <person name="Witkowska E."/>
            <person name="Larue G.E."/>
            <person name="Fisher S."/>
            <person name="Freeman R.M."/>
            <person name="Gunawardena J."/>
            <person name="Chu W."/>
            <person name="Stover N.A."/>
            <person name="Gregory B.D."/>
            <person name="Nowacki M."/>
            <person name="Derisi J."/>
            <person name="Roy S.W."/>
            <person name="Marshall W.F."/>
            <person name="Sood P."/>
        </authorList>
    </citation>
    <scope>NUCLEOTIDE SEQUENCE [LARGE SCALE GENOMIC DNA]</scope>
    <source>
        <strain evidence="17">WM001</strain>
    </source>
</reference>
<dbReference type="SUPFAM" id="SSF56112">
    <property type="entry name" value="Protein kinase-like (PK-like)"/>
    <property type="match status" value="1"/>
</dbReference>
<evidence type="ECO:0000313" key="18">
    <source>
        <dbReference type="Proteomes" id="UP000187209"/>
    </source>
</evidence>
<keyword evidence="6 14" id="KW-0547">Nucleotide-binding</keyword>
<comment type="catalytic activity">
    <reaction evidence="12">
        <text>L-seryl-[protein] + ATP = O-phospho-L-seryl-[protein] + ADP + H(+)</text>
        <dbReference type="Rhea" id="RHEA:17989"/>
        <dbReference type="Rhea" id="RHEA-COMP:9863"/>
        <dbReference type="Rhea" id="RHEA-COMP:11604"/>
        <dbReference type="ChEBI" id="CHEBI:15378"/>
        <dbReference type="ChEBI" id="CHEBI:29999"/>
        <dbReference type="ChEBI" id="CHEBI:30616"/>
        <dbReference type="ChEBI" id="CHEBI:83421"/>
        <dbReference type="ChEBI" id="CHEBI:456216"/>
        <dbReference type="EC" id="2.7.11.1"/>
    </reaction>
</comment>
<evidence type="ECO:0000256" key="5">
    <source>
        <dbReference type="ARBA" id="ARBA00022723"/>
    </source>
</evidence>
<dbReference type="Gene3D" id="1.10.510.10">
    <property type="entry name" value="Transferase(Phosphotransferase) domain 1"/>
    <property type="match status" value="1"/>
</dbReference>
<evidence type="ECO:0000256" key="6">
    <source>
        <dbReference type="ARBA" id="ARBA00022741"/>
    </source>
</evidence>
<dbReference type="InterPro" id="IPR017455">
    <property type="entry name" value="Znf_FYVE-rel"/>
</dbReference>
<proteinExistence type="inferred from homology"/>
<dbReference type="PANTHER" id="PTHR48012:SF10">
    <property type="entry name" value="FI20177P1"/>
    <property type="match status" value="1"/>
</dbReference>